<accession>A0A484BK50</accession>
<sequence>MSEKEGSRTRRVSFVNSKDFDLTDCCRICKCRATAENGIKLRPLFNGRRLTRIIANTVHIEIKDIQGLPRFLCEKCLNILKTFSIFQVDFRRSEEDFKMTIEARRTSQMDALIEFSSAIEMEKQRENDQKSAALVTNFLKKSKKTKSKPKLQNRELSK</sequence>
<reference evidence="3 4" key="1">
    <citation type="journal article" date="2019" name="J. Hered.">
        <title>An Improved Genome Assembly for Drosophila navojoa, the Basal Species in the mojavensis Cluster.</title>
        <authorList>
            <person name="Vanderlinde T."/>
            <person name="Dupim E.G."/>
            <person name="Nazario-Yepiz N.O."/>
            <person name="Carvalho A.B."/>
        </authorList>
    </citation>
    <scope>NUCLEOTIDE SEQUENCE [LARGE SCALE GENOMIC DNA]</scope>
    <source>
        <strain evidence="3">Navoj_Jal97</strain>
        <tissue evidence="3">Whole organism</tissue>
    </source>
</reference>
<evidence type="ECO:0000259" key="2">
    <source>
        <dbReference type="PROSITE" id="PS51915"/>
    </source>
</evidence>
<dbReference type="AlphaFoldDB" id="A0A484BK50"/>
<protein>
    <recommendedName>
        <fullName evidence="2">ZAD domain-containing protein</fullName>
    </recommendedName>
</protein>
<dbReference type="GO" id="GO:0005634">
    <property type="term" value="C:nucleus"/>
    <property type="evidence" value="ECO:0007669"/>
    <property type="project" value="InterPro"/>
</dbReference>
<feature type="binding site" evidence="1">
    <location>
        <position position="26"/>
    </location>
    <ligand>
        <name>Zn(2+)</name>
        <dbReference type="ChEBI" id="CHEBI:29105"/>
    </ligand>
</feature>
<feature type="binding site" evidence="1">
    <location>
        <position position="76"/>
    </location>
    <ligand>
        <name>Zn(2+)</name>
        <dbReference type="ChEBI" id="CHEBI:29105"/>
    </ligand>
</feature>
<evidence type="ECO:0000313" key="4">
    <source>
        <dbReference type="Proteomes" id="UP000295192"/>
    </source>
</evidence>
<evidence type="ECO:0000256" key="1">
    <source>
        <dbReference type="PROSITE-ProRule" id="PRU01263"/>
    </source>
</evidence>
<keyword evidence="1" id="KW-0863">Zinc-finger</keyword>
<proteinExistence type="predicted"/>
<evidence type="ECO:0000313" key="3">
    <source>
        <dbReference type="EMBL" id="TDG49163.1"/>
    </source>
</evidence>
<comment type="caution">
    <text evidence="3">The sequence shown here is derived from an EMBL/GenBank/DDBJ whole genome shotgun (WGS) entry which is preliminary data.</text>
</comment>
<keyword evidence="4" id="KW-1185">Reference proteome</keyword>
<dbReference type="Gene3D" id="3.40.1800.20">
    <property type="match status" value="1"/>
</dbReference>
<dbReference type="KEGG" id="dnv:108653586"/>
<dbReference type="Proteomes" id="UP000295192">
    <property type="component" value="Unassembled WGS sequence"/>
</dbReference>
<dbReference type="OMA" id="CKCRATA"/>
<dbReference type="PROSITE" id="PS51915">
    <property type="entry name" value="ZAD"/>
    <property type="match status" value="1"/>
</dbReference>
<feature type="binding site" evidence="1">
    <location>
        <position position="73"/>
    </location>
    <ligand>
        <name>Zn(2+)</name>
        <dbReference type="ChEBI" id="CHEBI:29105"/>
    </ligand>
</feature>
<keyword evidence="1" id="KW-0479">Metal-binding</keyword>
<dbReference type="OrthoDB" id="7855273at2759"/>
<dbReference type="SUPFAM" id="SSF57716">
    <property type="entry name" value="Glucocorticoid receptor-like (DNA-binding domain)"/>
    <property type="match status" value="1"/>
</dbReference>
<keyword evidence="1" id="KW-0862">Zinc</keyword>
<dbReference type="InterPro" id="IPR012934">
    <property type="entry name" value="Znf_AD"/>
</dbReference>
<dbReference type="Pfam" id="PF07776">
    <property type="entry name" value="zf-AD"/>
    <property type="match status" value="1"/>
</dbReference>
<feature type="binding site" evidence="1">
    <location>
        <position position="29"/>
    </location>
    <ligand>
        <name>Zn(2+)</name>
        <dbReference type="ChEBI" id="CHEBI:29105"/>
    </ligand>
</feature>
<feature type="domain" description="ZAD" evidence="2">
    <location>
        <begin position="24"/>
        <end position="100"/>
    </location>
</feature>
<gene>
    <name evidence="3" type="ORF">AWZ03_004463</name>
</gene>
<dbReference type="GO" id="GO:0008270">
    <property type="term" value="F:zinc ion binding"/>
    <property type="evidence" value="ECO:0007669"/>
    <property type="project" value="UniProtKB-UniRule"/>
</dbReference>
<name>A0A484BK50_DRONA</name>
<dbReference type="EMBL" id="LSRL02000026">
    <property type="protein sequence ID" value="TDG49163.1"/>
    <property type="molecule type" value="Genomic_DNA"/>
</dbReference>
<organism evidence="3 4">
    <name type="scientific">Drosophila navojoa</name>
    <name type="common">Fruit fly</name>
    <dbReference type="NCBI Taxonomy" id="7232"/>
    <lineage>
        <taxon>Eukaryota</taxon>
        <taxon>Metazoa</taxon>
        <taxon>Ecdysozoa</taxon>
        <taxon>Arthropoda</taxon>
        <taxon>Hexapoda</taxon>
        <taxon>Insecta</taxon>
        <taxon>Pterygota</taxon>
        <taxon>Neoptera</taxon>
        <taxon>Endopterygota</taxon>
        <taxon>Diptera</taxon>
        <taxon>Brachycera</taxon>
        <taxon>Muscomorpha</taxon>
        <taxon>Ephydroidea</taxon>
        <taxon>Drosophilidae</taxon>
        <taxon>Drosophila</taxon>
    </lineage>
</organism>